<proteinExistence type="predicted"/>
<dbReference type="AlphaFoldDB" id="A0A4Q4L335"/>
<evidence type="ECO:0000313" key="1">
    <source>
        <dbReference type="EMBL" id="RYM41210.1"/>
    </source>
</evidence>
<name>A0A4Q4L335_9PSED</name>
<protein>
    <submittedName>
        <fullName evidence="1">Uncharacterized protein</fullName>
    </submittedName>
</protein>
<accession>A0A4Q4L335</accession>
<dbReference type="EMBL" id="SEUB01000005">
    <property type="protein sequence ID" value="RYM41210.1"/>
    <property type="molecule type" value="Genomic_DNA"/>
</dbReference>
<evidence type="ECO:0000313" key="2">
    <source>
        <dbReference type="Proteomes" id="UP000291107"/>
    </source>
</evidence>
<sequence>MENFEISQRESGLHIEGFPDAVKVIQIDSPDAIRLSDLALHKLDLEFADRCLEAINTVPEEPHVIRESLWRSAIIHFLKCFGNSKARFRLTTDEVLRGEPPEAIEAFKYFKSLRDKHLVHDENSYAQSIPGAVLNNGSKDYKIEKIVCFSASSVTLEQGSYGNLKLLIGRSQFWVTREFDQLCEKLTEALEKETYTTLLASADLTYRVPTPDELHRSRR</sequence>
<comment type="caution">
    <text evidence="1">The sequence shown here is derived from an EMBL/GenBank/DDBJ whole genome shotgun (WGS) entry which is preliminary data.</text>
</comment>
<dbReference type="Proteomes" id="UP000291107">
    <property type="component" value="Unassembled WGS sequence"/>
</dbReference>
<gene>
    <name evidence="1" type="ORF">EVS84_15065</name>
</gene>
<dbReference type="RefSeq" id="WP_129998900.1">
    <property type="nucleotide sequence ID" value="NZ_SEUB01000005.1"/>
</dbReference>
<reference evidence="1 2" key="1">
    <citation type="submission" date="2019-02" db="EMBL/GenBank/DDBJ databases">
        <title>Genome of Pseudomonas korensis isolated from heavy metal contaminated environment.</title>
        <authorList>
            <person name="Ayangbenro A.S."/>
            <person name="Babalola O."/>
        </authorList>
    </citation>
    <scope>NUCLEOTIDE SEQUENCE [LARGE SCALE GENOMIC DNA]</scope>
    <source>
        <strain evidence="1 2">AB36</strain>
    </source>
</reference>
<organism evidence="1 2">
    <name type="scientific">Pseudomonas koreensis</name>
    <dbReference type="NCBI Taxonomy" id="198620"/>
    <lineage>
        <taxon>Bacteria</taxon>
        <taxon>Pseudomonadati</taxon>
        <taxon>Pseudomonadota</taxon>
        <taxon>Gammaproteobacteria</taxon>
        <taxon>Pseudomonadales</taxon>
        <taxon>Pseudomonadaceae</taxon>
        <taxon>Pseudomonas</taxon>
    </lineage>
</organism>